<dbReference type="Proteomes" id="UP000231152">
    <property type="component" value="Unassembled WGS sequence"/>
</dbReference>
<organism evidence="2 3">
    <name type="scientific">Candidatus Uhrbacteria bacterium CG10_big_fil_rev_8_21_14_0_10_48_11</name>
    <dbReference type="NCBI Taxonomy" id="1975037"/>
    <lineage>
        <taxon>Bacteria</taxon>
        <taxon>Candidatus Uhriibacteriota</taxon>
    </lineage>
</organism>
<dbReference type="GO" id="GO:0050566">
    <property type="term" value="F:asparaginyl-tRNA synthase (glutamine-hydrolyzing) activity"/>
    <property type="evidence" value="ECO:0007669"/>
    <property type="project" value="RHEA"/>
</dbReference>
<name>A0A2M8LFN6_9BACT</name>
<keyword evidence="1" id="KW-0436">Ligase</keyword>
<dbReference type="SUPFAM" id="SSF141000">
    <property type="entry name" value="Glu-tRNAGln amidotransferase C subunit"/>
    <property type="match status" value="1"/>
</dbReference>
<dbReference type="PANTHER" id="PTHR15004">
    <property type="entry name" value="GLUTAMYL-TRNA(GLN) AMIDOTRANSFERASE SUBUNIT C, MITOCHONDRIAL"/>
    <property type="match status" value="1"/>
</dbReference>
<keyword evidence="1" id="KW-0067">ATP-binding</keyword>
<dbReference type="Gene3D" id="1.10.20.60">
    <property type="entry name" value="Glu-tRNAGln amidotransferase C subunit, N-terminal domain"/>
    <property type="match status" value="1"/>
</dbReference>
<gene>
    <name evidence="1" type="primary">gatC</name>
    <name evidence="2" type="ORF">COV04_00040</name>
</gene>
<proteinExistence type="inferred from homology"/>
<keyword evidence="1" id="KW-0547">Nucleotide-binding</keyword>
<dbReference type="NCBIfam" id="TIGR00135">
    <property type="entry name" value="gatC"/>
    <property type="match status" value="1"/>
</dbReference>
<dbReference type="InterPro" id="IPR036113">
    <property type="entry name" value="Asp/Glu-ADT_sf_sub_c"/>
</dbReference>
<comment type="function">
    <text evidence="1">Allows the formation of correctly charged Asn-tRNA(Asn) or Gln-tRNA(Gln) through the transamidation of misacylated Asp-tRNA(Asn) or Glu-tRNA(Gln) in organisms which lack either or both of asparaginyl-tRNA or glutaminyl-tRNA synthetases. The reaction takes place in the presence of glutamine and ATP through an activated phospho-Asp-tRNA(Asn) or phospho-Glu-tRNA(Gln).</text>
</comment>
<dbReference type="HAMAP" id="MF_00122">
    <property type="entry name" value="GatC"/>
    <property type="match status" value="1"/>
</dbReference>
<comment type="caution">
    <text evidence="2">The sequence shown here is derived from an EMBL/GenBank/DDBJ whole genome shotgun (WGS) entry which is preliminary data.</text>
</comment>
<comment type="subunit">
    <text evidence="1">Heterotrimer of A, B and C subunits.</text>
</comment>
<dbReference type="Pfam" id="PF02686">
    <property type="entry name" value="GatC"/>
    <property type="match status" value="1"/>
</dbReference>
<comment type="similarity">
    <text evidence="1">Belongs to the GatC family.</text>
</comment>
<keyword evidence="1" id="KW-0648">Protein biosynthesis</keyword>
<evidence type="ECO:0000313" key="3">
    <source>
        <dbReference type="Proteomes" id="UP000231152"/>
    </source>
</evidence>
<dbReference type="PANTHER" id="PTHR15004:SF0">
    <property type="entry name" value="GLUTAMYL-TRNA(GLN) AMIDOTRANSFERASE SUBUNIT C, MITOCHONDRIAL"/>
    <property type="match status" value="1"/>
</dbReference>
<reference evidence="2 3" key="1">
    <citation type="submission" date="2017-09" db="EMBL/GenBank/DDBJ databases">
        <title>Depth-based differentiation of microbial function through sediment-hosted aquifers and enrichment of novel symbionts in the deep terrestrial subsurface.</title>
        <authorList>
            <person name="Probst A.J."/>
            <person name="Ladd B."/>
            <person name="Jarett J.K."/>
            <person name="Geller-Mcgrath D.E."/>
            <person name="Sieber C.M."/>
            <person name="Emerson J.B."/>
            <person name="Anantharaman K."/>
            <person name="Thomas B.C."/>
            <person name="Malmstrom R."/>
            <person name="Stieglmeier M."/>
            <person name="Klingl A."/>
            <person name="Woyke T."/>
            <person name="Ryan C.M."/>
            <person name="Banfield J.F."/>
        </authorList>
    </citation>
    <scope>NUCLEOTIDE SEQUENCE [LARGE SCALE GENOMIC DNA]</scope>
    <source>
        <strain evidence="2">CG10_big_fil_rev_8_21_14_0_10_48_11</strain>
    </source>
</reference>
<dbReference type="GO" id="GO:0070681">
    <property type="term" value="P:glutaminyl-tRNAGln biosynthesis via transamidation"/>
    <property type="evidence" value="ECO:0007669"/>
    <property type="project" value="TreeGrafter"/>
</dbReference>
<dbReference type="EC" id="6.3.5.-" evidence="1"/>
<dbReference type="GO" id="GO:0006412">
    <property type="term" value="P:translation"/>
    <property type="evidence" value="ECO:0007669"/>
    <property type="project" value="UniProtKB-UniRule"/>
</dbReference>
<comment type="catalytic activity">
    <reaction evidence="1">
        <text>L-aspartyl-tRNA(Asn) + L-glutamine + ATP + H2O = L-asparaginyl-tRNA(Asn) + L-glutamate + ADP + phosphate + 2 H(+)</text>
        <dbReference type="Rhea" id="RHEA:14513"/>
        <dbReference type="Rhea" id="RHEA-COMP:9674"/>
        <dbReference type="Rhea" id="RHEA-COMP:9677"/>
        <dbReference type="ChEBI" id="CHEBI:15377"/>
        <dbReference type="ChEBI" id="CHEBI:15378"/>
        <dbReference type="ChEBI" id="CHEBI:29985"/>
        <dbReference type="ChEBI" id="CHEBI:30616"/>
        <dbReference type="ChEBI" id="CHEBI:43474"/>
        <dbReference type="ChEBI" id="CHEBI:58359"/>
        <dbReference type="ChEBI" id="CHEBI:78515"/>
        <dbReference type="ChEBI" id="CHEBI:78516"/>
        <dbReference type="ChEBI" id="CHEBI:456216"/>
    </reaction>
</comment>
<dbReference type="GO" id="GO:0050567">
    <property type="term" value="F:glutaminyl-tRNA synthase (glutamine-hydrolyzing) activity"/>
    <property type="evidence" value="ECO:0007669"/>
    <property type="project" value="UniProtKB-UniRule"/>
</dbReference>
<keyword evidence="2" id="KW-0808">Transferase</keyword>
<sequence>MALNREDIVHIAKLARLALSEDEIARYQTELSKILDYIGELQKVDTTEVEATAQVTGLTNRVANDVVVPVDDDTRQRLVDAFPEREGDYLKVKTVFE</sequence>
<comment type="catalytic activity">
    <reaction evidence="1">
        <text>L-glutamyl-tRNA(Gln) + L-glutamine + ATP + H2O = L-glutaminyl-tRNA(Gln) + L-glutamate + ADP + phosphate + H(+)</text>
        <dbReference type="Rhea" id="RHEA:17521"/>
        <dbReference type="Rhea" id="RHEA-COMP:9681"/>
        <dbReference type="Rhea" id="RHEA-COMP:9684"/>
        <dbReference type="ChEBI" id="CHEBI:15377"/>
        <dbReference type="ChEBI" id="CHEBI:15378"/>
        <dbReference type="ChEBI" id="CHEBI:29985"/>
        <dbReference type="ChEBI" id="CHEBI:30616"/>
        <dbReference type="ChEBI" id="CHEBI:43474"/>
        <dbReference type="ChEBI" id="CHEBI:58359"/>
        <dbReference type="ChEBI" id="CHEBI:78520"/>
        <dbReference type="ChEBI" id="CHEBI:78521"/>
        <dbReference type="ChEBI" id="CHEBI:456216"/>
    </reaction>
</comment>
<dbReference type="EMBL" id="PFET01000001">
    <property type="protein sequence ID" value="PJE76261.1"/>
    <property type="molecule type" value="Genomic_DNA"/>
</dbReference>
<dbReference type="GO" id="GO:0016740">
    <property type="term" value="F:transferase activity"/>
    <property type="evidence" value="ECO:0007669"/>
    <property type="project" value="UniProtKB-KW"/>
</dbReference>
<evidence type="ECO:0000313" key="2">
    <source>
        <dbReference type="EMBL" id="PJE76261.1"/>
    </source>
</evidence>
<evidence type="ECO:0000256" key="1">
    <source>
        <dbReference type="HAMAP-Rule" id="MF_00122"/>
    </source>
</evidence>
<dbReference type="GO" id="GO:0005524">
    <property type="term" value="F:ATP binding"/>
    <property type="evidence" value="ECO:0007669"/>
    <property type="project" value="UniProtKB-KW"/>
</dbReference>
<dbReference type="GO" id="GO:0006450">
    <property type="term" value="P:regulation of translational fidelity"/>
    <property type="evidence" value="ECO:0007669"/>
    <property type="project" value="InterPro"/>
</dbReference>
<protein>
    <recommendedName>
        <fullName evidence="1">Aspartyl/glutamyl-tRNA(Asn/Gln) amidotransferase subunit C</fullName>
        <shortName evidence="1">Asp/Glu-ADT subunit C</shortName>
        <ecNumber evidence="1">6.3.5.-</ecNumber>
    </recommendedName>
</protein>
<dbReference type="InterPro" id="IPR003837">
    <property type="entry name" value="GatC"/>
</dbReference>
<dbReference type="AlphaFoldDB" id="A0A2M8LFN6"/>
<accession>A0A2M8LFN6</accession>